<evidence type="ECO:0000313" key="1">
    <source>
        <dbReference type="EMBL" id="KAJ0182645.1"/>
    </source>
</evidence>
<accession>A0ACC1DFP8</accession>
<organism evidence="1 2">
    <name type="scientific">Dendrolimus kikuchii</name>
    <dbReference type="NCBI Taxonomy" id="765133"/>
    <lineage>
        <taxon>Eukaryota</taxon>
        <taxon>Metazoa</taxon>
        <taxon>Ecdysozoa</taxon>
        <taxon>Arthropoda</taxon>
        <taxon>Hexapoda</taxon>
        <taxon>Insecta</taxon>
        <taxon>Pterygota</taxon>
        <taxon>Neoptera</taxon>
        <taxon>Endopterygota</taxon>
        <taxon>Lepidoptera</taxon>
        <taxon>Glossata</taxon>
        <taxon>Ditrysia</taxon>
        <taxon>Bombycoidea</taxon>
        <taxon>Lasiocampidae</taxon>
        <taxon>Dendrolimus</taxon>
    </lineage>
</organism>
<evidence type="ECO:0000313" key="2">
    <source>
        <dbReference type="Proteomes" id="UP000824533"/>
    </source>
</evidence>
<sequence length="127" mass="14162">MKIKYENYLVSYNLGVVLDSRWQFSAHFKQLAPRFMGAADALSRFLPNLGGPGAPCRKLFEGVLTGHGCFGRYLCRIGREPTTGCHHCRDSFEDTALHTRQVCSVWEEERRALVASVGLDLSLSAVV</sequence>
<name>A0ACC1DFP8_9NEOP</name>
<reference evidence="1 2" key="1">
    <citation type="journal article" date="2021" name="Front. Genet.">
        <title>Chromosome-Level Genome Assembly Reveals Significant Gene Expansion in the Toll and IMD Signaling Pathways of Dendrolimus kikuchii.</title>
        <authorList>
            <person name="Zhou J."/>
            <person name="Wu P."/>
            <person name="Xiong Z."/>
            <person name="Liu N."/>
            <person name="Zhao N."/>
            <person name="Ji M."/>
            <person name="Qiu Y."/>
            <person name="Yang B."/>
        </authorList>
    </citation>
    <scope>NUCLEOTIDE SEQUENCE [LARGE SCALE GENOMIC DNA]</scope>
    <source>
        <strain evidence="1">Ann1</strain>
    </source>
</reference>
<gene>
    <name evidence="1" type="ORF">K1T71_002014</name>
</gene>
<keyword evidence="2" id="KW-1185">Reference proteome</keyword>
<dbReference type="EMBL" id="CM034389">
    <property type="protein sequence ID" value="KAJ0182645.1"/>
    <property type="molecule type" value="Genomic_DNA"/>
</dbReference>
<comment type="caution">
    <text evidence="1">The sequence shown here is derived from an EMBL/GenBank/DDBJ whole genome shotgun (WGS) entry which is preliminary data.</text>
</comment>
<protein>
    <submittedName>
        <fullName evidence="1">Uncharacterized protein</fullName>
    </submittedName>
</protein>
<dbReference type="Proteomes" id="UP000824533">
    <property type="component" value="Linkage Group LG03"/>
</dbReference>
<proteinExistence type="predicted"/>